<dbReference type="Gene3D" id="3.80.10.10">
    <property type="entry name" value="Ribonuclease Inhibitor"/>
    <property type="match status" value="2"/>
</dbReference>
<protein>
    <submittedName>
        <fullName evidence="4">Uncharacterized protein</fullName>
    </submittedName>
</protein>
<feature type="compositionally biased region" description="Low complexity" evidence="3">
    <location>
        <begin position="558"/>
        <end position="589"/>
    </location>
</feature>
<evidence type="ECO:0000256" key="1">
    <source>
        <dbReference type="ARBA" id="ARBA00022614"/>
    </source>
</evidence>
<dbReference type="SUPFAM" id="SSF52058">
    <property type="entry name" value="L domain-like"/>
    <property type="match status" value="1"/>
</dbReference>
<dbReference type="PANTHER" id="PTHR46759">
    <property type="entry name" value="LEUCINE-RICH REPEAT-CONTAINING PROTEIN 72"/>
    <property type="match status" value="1"/>
</dbReference>
<dbReference type="InterPro" id="IPR025875">
    <property type="entry name" value="Leu-rich_rpt_4"/>
</dbReference>
<dbReference type="SMART" id="SM00365">
    <property type="entry name" value="LRR_SD22"/>
    <property type="match status" value="3"/>
</dbReference>
<organism>
    <name type="scientific">Branchiostoma floridae</name>
    <name type="common">Florida lancelet</name>
    <name type="synonym">Amphioxus</name>
    <dbReference type="NCBI Taxonomy" id="7739"/>
    <lineage>
        <taxon>Eukaryota</taxon>
        <taxon>Metazoa</taxon>
        <taxon>Chordata</taxon>
        <taxon>Cephalochordata</taxon>
        <taxon>Leptocardii</taxon>
        <taxon>Amphioxiformes</taxon>
        <taxon>Branchiostomatidae</taxon>
        <taxon>Branchiostoma</taxon>
    </lineage>
</organism>
<dbReference type="STRING" id="7739.C3Y287"/>
<name>C3Y287_BRAFL</name>
<dbReference type="Pfam" id="PF12799">
    <property type="entry name" value="LRR_4"/>
    <property type="match status" value="2"/>
</dbReference>
<keyword evidence="1" id="KW-0433">Leucine-rich repeat</keyword>
<dbReference type="InterPro" id="IPR003591">
    <property type="entry name" value="Leu-rich_rpt_typical-subtyp"/>
</dbReference>
<reference evidence="4" key="1">
    <citation type="journal article" date="2008" name="Nature">
        <title>The amphioxus genome and the evolution of the chordate karyotype.</title>
        <authorList>
            <consortium name="US DOE Joint Genome Institute (JGI-PGF)"/>
            <person name="Putnam N.H."/>
            <person name="Butts T."/>
            <person name="Ferrier D.E.K."/>
            <person name="Furlong R.F."/>
            <person name="Hellsten U."/>
            <person name="Kawashima T."/>
            <person name="Robinson-Rechavi M."/>
            <person name="Shoguchi E."/>
            <person name="Terry A."/>
            <person name="Yu J.-K."/>
            <person name="Benito-Gutierrez E.L."/>
            <person name="Dubchak I."/>
            <person name="Garcia-Fernandez J."/>
            <person name="Gibson-Brown J.J."/>
            <person name="Grigoriev I.V."/>
            <person name="Horton A.C."/>
            <person name="de Jong P.J."/>
            <person name="Jurka J."/>
            <person name="Kapitonov V.V."/>
            <person name="Kohara Y."/>
            <person name="Kuroki Y."/>
            <person name="Lindquist E."/>
            <person name="Lucas S."/>
            <person name="Osoegawa K."/>
            <person name="Pennacchio L.A."/>
            <person name="Salamov A.A."/>
            <person name="Satou Y."/>
            <person name="Sauka-Spengler T."/>
            <person name="Schmutz J."/>
            <person name="Shin-I T."/>
            <person name="Toyoda A."/>
            <person name="Bronner-Fraser M."/>
            <person name="Fujiyama A."/>
            <person name="Holland L.Z."/>
            <person name="Holland P.W.H."/>
            <person name="Satoh N."/>
            <person name="Rokhsar D.S."/>
        </authorList>
    </citation>
    <scope>NUCLEOTIDE SEQUENCE [LARGE SCALE GENOMIC DNA]</scope>
    <source>
        <strain evidence="4">S238N-H82</strain>
        <tissue evidence="4">Testes</tissue>
    </source>
</reference>
<dbReference type="PROSITE" id="PS51450">
    <property type="entry name" value="LRR"/>
    <property type="match status" value="3"/>
</dbReference>
<dbReference type="InterPro" id="IPR032675">
    <property type="entry name" value="LRR_dom_sf"/>
</dbReference>
<evidence type="ECO:0000256" key="3">
    <source>
        <dbReference type="SAM" id="MobiDB-lite"/>
    </source>
</evidence>
<feature type="compositionally biased region" description="Polar residues" evidence="3">
    <location>
        <begin position="404"/>
        <end position="422"/>
    </location>
</feature>
<gene>
    <name evidence="4" type="ORF">BRAFLDRAFT_124389</name>
</gene>
<dbReference type="InterPro" id="IPR001611">
    <property type="entry name" value="Leu-rich_rpt"/>
</dbReference>
<dbReference type="InterPro" id="IPR042655">
    <property type="entry name" value="LRC72"/>
</dbReference>
<evidence type="ECO:0000313" key="4">
    <source>
        <dbReference type="EMBL" id="EEN65977.1"/>
    </source>
</evidence>
<feature type="compositionally biased region" description="Basic and acidic residues" evidence="3">
    <location>
        <begin position="364"/>
        <end position="382"/>
    </location>
</feature>
<dbReference type="FunFam" id="3.80.10.10:FF:002024">
    <property type="entry name" value="Protein CBG18939"/>
    <property type="match status" value="1"/>
</dbReference>
<proteinExistence type="predicted"/>
<sequence length="589" mass="64523">MASHLSRHLVESKTSELKIVPVSWNVDITRGPHMQLELKMCQLKDLTWDFQWGEGRTTSSSSSTPVSIVDQPARCLKVDVSLNELQSLQHKELLPFSRLYALDASLNRITTFTGVEALPNLVTLNLSHNNIKVVDGLEHSQHLQELHLEMNAITDISTMPILYNLTILRLNSNQLTSLEGIQSLSRLKELHVQKNHLTDLFPLVSSLGLVVLNAADNHLQSLSDTVDVLRGLKRLHELYLMGNPLQKENRYIAALTTSTSVVMLDGHNISSGAAKPTVAQVMQPLLLPAGDRPQALTDLKSAARKIFYEQIERQKMRMDENVHYLQQKIQYMDHLSLDDMSGATQNMLRDMMARPGPAPWTEPPKVEQEKAASSHSTRDGTKPKSQYKGVTEPDESFKVKMGCSGSTQANQTQASPTNNTRPASPPKEAAVKPTVREDPPAQQEETPVIDTDPKKEEQDKNEEEKKDEEKPVTEGEGTSDAPAEQTENKPEDAGETTEQPAGEEAPATTEQSAESTEQPAETTEQAAESTEQAPATEEPAAEPAATEGGEEANKEETQAPTDTPAEAEAAAPEATEAPAATEEQAPAAE</sequence>
<keyword evidence="2" id="KW-0677">Repeat</keyword>
<feature type="compositionally biased region" description="Basic and acidic residues" evidence="3">
    <location>
        <begin position="451"/>
        <end position="473"/>
    </location>
</feature>
<dbReference type="AlphaFoldDB" id="C3Y287"/>
<evidence type="ECO:0000256" key="2">
    <source>
        <dbReference type="ARBA" id="ARBA00022737"/>
    </source>
</evidence>
<accession>C3Y287</accession>
<dbReference type="EMBL" id="GG666480">
    <property type="protein sequence ID" value="EEN65977.1"/>
    <property type="molecule type" value="Genomic_DNA"/>
</dbReference>
<dbReference type="eggNOG" id="KOG0531">
    <property type="taxonomic scope" value="Eukaryota"/>
</dbReference>
<dbReference type="PANTHER" id="PTHR46759:SF1">
    <property type="entry name" value="LEUCINE-RICH REPEAT-CONTAINING PROTEIN 72"/>
    <property type="match status" value="1"/>
</dbReference>
<feature type="compositionally biased region" description="Low complexity" evidence="3">
    <location>
        <begin position="512"/>
        <end position="547"/>
    </location>
</feature>
<dbReference type="InParanoid" id="C3Y287"/>
<dbReference type="SMART" id="SM00369">
    <property type="entry name" value="LRR_TYP"/>
    <property type="match status" value="3"/>
</dbReference>
<feature type="region of interest" description="Disordered" evidence="3">
    <location>
        <begin position="351"/>
        <end position="589"/>
    </location>
</feature>